<dbReference type="InterPro" id="IPR025657">
    <property type="entry name" value="RadC_JAB"/>
</dbReference>
<dbReference type="Gene3D" id="3.40.140.10">
    <property type="entry name" value="Cytidine Deaminase, domain 2"/>
    <property type="match status" value="1"/>
</dbReference>
<organism evidence="9 10">
    <name type="scientific">Abiotrophia defectiva</name>
    <name type="common">Streptococcus defectivus</name>
    <dbReference type="NCBI Taxonomy" id="46125"/>
    <lineage>
        <taxon>Bacteria</taxon>
        <taxon>Bacillati</taxon>
        <taxon>Bacillota</taxon>
        <taxon>Bacilli</taxon>
        <taxon>Lactobacillales</taxon>
        <taxon>Aerococcaceae</taxon>
        <taxon>Abiotrophia</taxon>
    </lineage>
</organism>
<feature type="domain" description="MPN" evidence="8">
    <location>
        <begin position="107"/>
        <end position="229"/>
    </location>
</feature>
<dbReference type="GO" id="GO:0046872">
    <property type="term" value="F:metal ion binding"/>
    <property type="evidence" value="ECO:0007669"/>
    <property type="project" value="UniProtKB-KW"/>
</dbReference>
<evidence type="ECO:0000256" key="5">
    <source>
        <dbReference type="ARBA" id="ARBA00022833"/>
    </source>
</evidence>
<evidence type="ECO:0000256" key="7">
    <source>
        <dbReference type="RuleBase" id="RU003797"/>
    </source>
</evidence>
<keyword evidence="6" id="KW-0482">Metalloprotease</keyword>
<evidence type="ECO:0000256" key="3">
    <source>
        <dbReference type="ARBA" id="ARBA00022723"/>
    </source>
</evidence>
<dbReference type="InterPro" id="IPR020891">
    <property type="entry name" value="UPF0758_CS"/>
</dbReference>
<dbReference type="AlphaFoldDB" id="A0A929MPH0"/>
<dbReference type="PANTHER" id="PTHR30471">
    <property type="entry name" value="DNA REPAIR PROTEIN RADC"/>
    <property type="match status" value="1"/>
</dbReference>
<dbReference type="PANTHER" id="PTHR30471:SF3">
    <property type="entry name" value="UPF0758 PROTEIN YEES-RELATED"/>
    <property type="match status" value="1"/>
</dbReference>
<dbReference type="InterPro" id="IPR037518">
    <property type="entry name" value="MPN"/>
</dbReference>
<dbReference type="GO" id="GO:0008237">
    <property type="term" value="F:metallopeptidase activity"/>
    <property type="evidence" value="ECO:0007669"/>
    <property type="project" value="UniProtKB-KW"/>
</dbReference>
<dbReference type="InterPro" id="IPR046778">
    <property type="entry name" value="UPF0758_N"/>
</dbReference>
<proteinExistence type="inferred from homology"/>
<name>A0A929MPH0_ABIDE</name>
<dbReference type="Pfam" id="PF04002">
    <property type="entry name" value="RadC"/>
    <property type="match status" value="1"/>
</dbReference>
<evidence type="ECO:0000313" key="10">
    <source>
        <dbReference type="Proteomes" id="UP000757900"/>
    </source>
</evidence>
<sequence>MRKTVSYLRELPPDSLPRERLVNFGAKALSNQELLAILLGTGSQDLRVLDLSLAVLTHFRDLSELKTASLDQFEAIKGIGPVKAIQLQACIELGQRIAQKRPPKLGTLTSTKAAGQWLHDALCDMQQEHLMALFLNSKNQVIRQQIIFIGSVNASVAHPREIFKEAVKYPTARLIIAHNHPSGDPEPSQAALHFTQRMIQCGDLMGIELLDHFIIGHDDYVSLRETTKLFH</sequence>
<keyword evidence="5" id="KW-0862">Zinc</keyword>
<comment type="caution">
    <text evidence="9">The sequence shown here is derived from an EMBL/GenBank/DDBJ whole genome shotgun (WGS) entry which is preliminary data.</text>
</comment>
<dbReference type="PROSITE" id="PS01302">
    <property type="entry name" value="UPF0758"/>
    <property type="match status" value="1"/>
</dbReference>
<keyword evidence="2" id="KW-0645">Protease</keyword>
<dbReference type="NCBIfam" id="TIGR00608">
    <property type="entry name" value="radc"/>
    <property type="match status" value="1"/>
</dbReference>
<evidence type="ECO:0000256" key="1">
    <source>
        <dbReference type="ARBA" id="ARBA00010243"/>
    </source>
</evidence>
<dbReference type="EMBL" id="JABZFV010000144">
    <property type="protein sequence ID" value="MBF0935158.1"/>
    <property type="molecule type" value="Genomic_DNA"/>
</dbReference>
<keyword evidence="4" id="KW-0378">Hydrolase</keyword>
<dbReference type="SUPFAM" id="SSF47781">
    <property type="entry name" value="RuvA domain 2-like"/>
    <property type="match status" value="1"/>
</dbReference>
<dbReference type="InterPro" id="IPR001405">
    <property type="entry name" value="UPF0758"/>
</dbReference>
<gene>
    <name evidence="9" type="primary">radC</name>
    <name evidence="9" type="ORF">HXK00_05885</name>
</gene>
<evidence type="ECO:0000313" key="9">
    <source>
        <dbReference type="EMBL" id="MBF0935158.1"/>
    </source>
</evidence>
<dbReference type="NCBIfam" id="NF000642">
    <property type="entry name" value="PRK00024.1"/>
    <property type="match status" value="1"/>
</dbReference>
<evidence type="ECO:0000256" key="4">
    <source>
        <dbReference type="ARBA" id="ARBA00022801"/>
    </source>
</evidence>
<accession>A0A929MPH0</accession>
<dbReference type="GO" id="GO:0006508">
    <property type="term" value="P:proteolysis"/>
    <property type="evidence" value="ECO:0007669"/>
    <property type="project" value="UniProtKB-KW"/>
</dbReference>
<evidence type="ECO:0000259" key="8">
    <source>
        <dbReference type="PROSITE" id="PS50249"/>
    </source>
</evidence>
<reference evidence="9" key="1">
    <citation type="submission" date="2020-04" db="EMBL/GenBank/DDBJ databases">
        <title>Deep metagenomics examines the oral microbiome during advanced dental caries in children, revealing novel taxa and co-occurrences with host molecules.</title>
        <authorList>
            <person name="Baker J.L."/>
            <person name="Morton J.T."/>
            <person name="Dinis M."/>
            <person name="Alvarez R."/>
            <person name="Tran N.C."/>
            <person name="Knight R."/>
            <person name="Edlund A."/>
        </authorList>
    </citation>
    <scope>NUCLEOTIDE SEQUENCE</scope>
    <source>
        <strain evidence="9">JCVI_23_bin.16</strain>
    </source>
</reference>
<evidence type="ECO:0000256" key="6">
    <source>
        <dbReference type="ARBA" id="ARBA00023049"/>
    </source>
</evidence>
<protein>
    <submittedName>
        <fullName evidence="9">DNA repair protein RadC</fullName>
    </submittedName>
</protein>
<dbReference type="InterPro" id="IPR010994">
    <property type="entry name" value="RuvA_2-like"/>
</dbReference>
<dbReference type="Proteomes" id="UP000757900">
    <property type="component" value="Unassembled WGS sequence"/>
</dbReference>
<dbReference type="PROSITE" id="PS50249">
    <property type="entry name" value="MPN"/>
    <property type="match status" value="1"/>
</dbReference>
<keyword evidence="3" id="KW-0479">Metal-binding</keyword>
<comment type="similarity">
    <text evidence="1 7">Belongs to the UPF0758 family.</text>
</comment>
<dbReference type="Pfam" id="PF20582">
    <property type="entry name" value="UPF0758_N"/>
    <property type="match status" value="1"/>
</dbReference>
<dbReference type="CDD" id="cd08071">
    <property type="entry name" value="MPN_DUF2466"/>
    <property type="match status" value="1"/>
</dbReference>
<evidence type="ECO:0000256" key="2">
    <source>
        <dbReference type="ARBA" id="ARBA00022670"/>
    </source>
</evidence>